<keyword evidence="2" id="KW-1133">Transmembrane helix</keyword>
<dbReference type="EMBL" id="KQ234229">
    <property type="protein sequence ID" value="KMZ81694.1"/>
    <property type="molecule type" value="Genomic_DNA"/>
</dbReference>
<gene>
    <name evidence="3" type="ORF">PVIIG_05752</name>
</gene>
<name>A0A0J9SFB2_PLAVI</name>
<keyword evidence="2" id="KW-0812">Transmembrane</keyword>
<evidence type="ECO:0000256" key="1">
    <source>
        <dbReference type="SAM" id="MobiDB-lite"/>
    </source>
</evidence>
<evidence type="ECO:0000256" key="2">
    <source>
        <dbReference type="SAM" id="Phobius"/>
    </source>
</evidence>
<feature type="region of interest" description="Disordered" evidence="1">
    <location>
        <begin position="220"/>
        <end position="272"/>
    </location>
</feature>
<dbReference type="InterPro" id="IPR008780">
    <property type="entry name" value="Plasmodium_Vir"/>
</dbReference>
<protein>
    <recommendedName>
        <fullName evidence="5">VIR protein</fullName>
    </recommendedName>
</protein>
<feature type="compositionally biased region" description="Polar residues" evidence="1">
    <location>
        <begin position="248"/>
        <end position="271"/>
    </location>
</feature>
<feature type="transmembrane region" description="Helical" evidence="2">
    <location>
        <begin position="344"/>
        <end position="366"/>
    </location>
</feature>
<dbReference type="AlphaFoldDB" id="A0A0J9SFB2"/>
<feature type="compositionally biased region" description="Basic and acidic residues" evidence="1">
    <location>
        <begin position="220"/>
        <end position="229"/>
    </location>
</feature>
<sequence>MSKTDVTKLETESKQLELNKAYDAILSNASTSKTYTQCNVFSSGEKKNEDAKKLCNKLLYLLEYIAKNPKTPENVKRCNYLPYWFYDQIRGINHDHSKKIGEISFIKELADIRKNVYKNELKYTCDLLYDKNVNSDEWKKRILSYIYFKIHDDIKKISISKNRTECDKRLKYVDSFMPLYKEYYEKHCKNSVFFFFSSGGTDYFPCSSLYDPNKLLDPLKKCEPPEPPKSRISAGSASVSGRAGGSDPVSSAVTRGATSLGGTRGTASPVTTVRPAAVPAPLSTLQPGKSLTPSTGGILGQSPHATLPTALQIRNDTGHGGTAAVPSTLESASDKMDSNFIRDIIMGVAVIGTILFLFFYNMSSGLKSRFPKRKRKKKIFEHNYYEEYEKELERDGSEDMSLYSEDDRYYLNYQPEGEYHY</sequence>
<reference evidence="3 4" key="1">
    <citation type="submission" date="2011-08" db="EMBL/GenBank/DDBJ databases">
        <title>The Genome Sequence of Plasmodium vivax India VII.</title>
        <authorList>
            <consortium name="The Broad Institute Genome Sequencing Platform"/>
            <consortium name="The Broad Institute Genome Sequencing Center for Infectious Disease"/>
            <person name="Neafsey D."/>
            <person name="Carlton J."/>
            <person name="Barnwell J."/>
            <person name="Collins W."/>
            <person name="Escalante A."/>
            <person name="Mullikin J."/>
            <person name="Saul A."/>
            <person name="Guigo R."/>
            <person name="Camara F."/>
            <person name="Young S.K."/>
            <person name="Zeng Q."/>
            <person name="Gargeya S."/>
            <person name="Fitzgerald M."/>
            <person name="Haas B."/>
            <person name="Abouelleil A."/>
            <person name="Alvarado L."/>
            <person name="Arachchi H.M."/>
            <person name="Berlin A."/>
            <person name="Brown A."/>
            <person name="Chapman S.B."/>
            <person name="Chen Z."/>
            <person name="Dunbar C."/>
            <person name="Freedman E."/>
            <person name="Gearin G."/>
            <person name="Gellesch M."/>
            <person name="Goldberg J."/>
            <person name="Griggs A."/>
            <person name="Gujja S."/>
            <person name="Heiman D."/>
            <person name="Howarth C."/>
            <person name="Larson L."/>
            <person name="Lui A."/>
            <person name="MacDonald P.J.P."/>
            <person name="Montmayeur A."/>
            <person name="Murphy C."/>
            <person name="Neiman D."/>
            <person name="Pearson M."/>
            <person name="Priest M."/>
            <person name="Roberts A."/>
            <person name="Saif S."/>
            <person name="Shea T."/>
            <person name="Shenoy N."/>
            <person name="Sisk P."/>
            <person name="Stolte C."/>
            <person name="Sykes S."/>
            <person name="Wortman J."/>
            <person name="Nusbaum C."/>
            <person name="Birren B."/>
        </authorList>
    </citation>
    <scope>NUCLEOTIDE SEQUENCE [LARGE SCALE GENOMIC DNA]</scope>
    <source>
        <strain evidence="3 4">India VII</strain>
    </source>
</reference>
<proteinExistence type="predicted"/>
<evidence type="ECO:0000313" key="3">
    <source>
        <dbReference type="EMBL" id="KMZ81694.1"/>
    </source>
</evidence>
<keyword evidence="2" id="KW-0472">Membrane</keyword>
<feature type="compositionally biased region" description="Low complexity" evidence="1">
    <location>
        <begin position="230"/>
        <end position="241"/>
    </location>
</feature>
<evidence type="ECO:0000313" key="4">
    <source>
        <dbReference type="Proteomes" id="UP000053562"/>
    </source>
</evidence>
<dbReference type="OrthoDB" id="388879at2759"/>
<organism evidence="3 4">
    <name type="scientific">Plasmodium vivax India VII</name>
    <dbReference type="NCBI Taxonomy" id="1077284"/>
    <lineage>
        <taxon>Eukaryota</taxon>
        <taxon>Sar</taxon>
        <taxon>Alveolata</taxon>
        <taxon>Apicomplexa</taxon>
        <taxon>Aconoidasida</taxon>
        <taxon>Haemosporida</taxon>
        <taxon>Plasmodiidae</taxon>
        <taxon>Plasmodium</taxon>
        <taxon>Plasmodium (Plasmodium)</taxon>
    </lineage>
</organism>
<dbReference type="Proteomes" id="UP000053562">
    <property type="component" value="Unassembled WGS sequence"/>
</dbReference>
<evidence type="ECO:0008006" key="5">
    <source>
        <dbReference type="Google" id="ProtNLM"/>
    </source>
</evidence>
<accession>A0A0J9SFB2</accession>
<dbReference type="Pfam" id="PF05795">
    <property type="entry name" value="Plasmodium_Vir"/>
    <property type="match status" value="1"/>
</dbReference>